<reference evidence="2 3" key="1">
    <citation type="submission" date="2020-02" db="EMBL/GenBank/DDBJ databases">
        <title>Genome sequence of the type strain DSM 27180 of Arthrobacter silviterrae.</title>
        <authorList>
            <person name="Gao J."/>
            <person name="Sun J."/>
        </authorList>
    </citation>
    <scope>NUCLEOTIDE SEQUENCE [LARGE SCALE GENOMIC DNA]</scope>
    <source>
        <strain evidence="2 3">DSM 27180</strain>
    </source>
</reference>
<feature type="transmembrane region" description="Helical" evidence="1">
    <location>
        <begin position="35"/>
        <end position="53"/>
    </location>
</feature>
<keyword evidence="1" id="KW-1133">Transmembrane helix</keyword>
<keyword evidence="1" id="KW-0472">Membrane</keyword>
<evidence type="ECO:0000313" key="2">
    <source>
        <dbReference type="EMBL" id="NGN82025.1"/>
    </source>
</evidence>
<protein>
    <recommendedName>
        <fullName evidence="4">DUF1453 domain-containing protein</fullName>
    </recommendedName>
</protein>
<dbReference type="RefSeq" id="WP_165180109.1">
    <property type="nucleotide sequence ID" value="NZ_JAAKZI010000001.1"/>
</dbReference>
<name>A0ABX0DCA5_9MICC</name>
<feature type="transmembrane region" description="Helical" evidence="1">
    <location>
        <begin position="59"/>
        <end position="80"/>
    </location>
</feature>
<feature type="transmembrane region" description="Helical" evidence="1">
    <location>
        <begin position="6"/>
        <end position="23"/>
    </location>
</feature>
<comment type="caution">
    <text evidence="2">The sequence shown here is derived from an EMBL/GenBank/DDBJ whole genome shotgun (WGS) entry which is preliminary data.</text>
</comment>
<evidence type="ECO:0000256" key="1">
    <source>
        <dbReference type="SAM" id="Phobius"/>
    </source>
</evidence>
<evidence type="ECO:0008006" key="4">
    <source>
        <dbReference type="Google" id="ProtNLM"/>
    </source>
</evidence>
<dbReference type="Proteomes" id="UP000479226">
    <property type="component" value="Unassembled WGS sequence"/>
</dbReference>
<dbReference type="EMBL" id="JAAKZI010000001">
    <property type="protein sequence ID" value="NGN82025.1"/>
    <property type="molecule type" value="Genomic_DNA"/>
</dbReference>
<gene>
    <name evidence="2" type="ORF">G6N77_00905</name>
</gene>
<feature type="transmembrane region" description="Helical" evidence="1">
    <location>
        <begin position="101"/>
        <end position="122"/>
    </location>
</feature>
<accession>A0ABX0DCA5</accession>
<proteinExistence type="predicted"/>
<keyword evidence="1" id="KW-0812">Transmembrane</keyword>
<organism evidence="2 3">
    <name type="scientific">Arthrobacter silviterrae</name>
    <dbReference type="NCBI Taxonomy" id="2026658"/>
    <lineage>
        <taxon>Bacteria</taxon>
        <taxon>Bacillati</taxon>
        <taxon>Actinomycetota</taxon>
        <taxon>Actinomycetes</taxon>
        <taxon>Micrococcales</taxon>
        <taxon>Micrococcaceae</taxon>
        <taxon>Arthrobacter</taxon>
    </lineage>
</organism>
<feature type="transmembrane region" description="Helical" evidence="1">
    <location>
        <begin position="128"/>
        <end position="148"/>
    </location>
</feature>
<sequence>MTQQLPYLALAAAALAWILYRQLSVRPVRENRPYLLMLVLGVVGIGQIAAVAGHAAIPAAAYLAMGAGLVSAAAVGWWRGSLIRVWRDGGTLLRQGNWTTVALWIAGLAIHLGLDQVGVFLAPAAERAGAQALGTTSIMLYLSIALAAQRFGTLSRARAAAPAATAALTSAAQPAARIHH</sequence>
<evidence type="ECO:0000313" key="3">
    <source>
        <dbReference type="Proteomes" id="UP000479226"/>
    </source>
</evidence>
<keyword evidence="3" id="KW-1185">Reference proteome</keyword>